<organism evidence="1 2">
    <name type="scientific">Apodospora peruviana</name>
    <dbReference type="NCBI Taxonomy" id="516989"/>
    <lineage>
        <taxon>Eukaryota</taxon>
        <taxon>Fungi</taxon>
        <taxon>Dikarya</taxon>
        <taxon>Ascomycota</taxon>
        <taxon>Pezizomycotina</taxon>
        <taxon>Sordariomycetes</taxon>
        <taxon>Sordariomycetidae</taxon>
        <taxon>Sordariales</taxon>
        <taxon>Lasiosphaeriaceae</taxon>
        <taxon>Apodospora</taxon>
    </lineage>
</organism>
<evidence type="ECO:0000313" key="1">
    <source>
        <dbReference type="EMBL" id="KAK3325099.1"/>
    </source>
</evidence>
<dbReference type="InterPro" id="IPR036770">
    <property type="entry name" value="Ankyrin_rpt-contain_sf"/>
</dbReference>
<keyword evidence="2" id="KW-1185">Reference proteome</keyword>
<reference evidence="1" key="2">
    <citation type="submission" date="2023-06" db="EMBL/GenBank/DDBJ databases">
        <authorList>
            <consortium name="Lawrence Berkeley National Laboratory"/>
            <person name="Haridas S."/>
            <person name="Hensen N."/>
            <person name="Bonometti L."/>
            <person name="Westerberg I."/>
            <person name="Brannstrom I.O."/>
            <person name="Guillou S."/>
            <person name="Cros-Aarteil S."/>
            <person name="Calhoun S."/>
            <person name="Kuo A."/>
            <person name="Mondo S."/>
            <person name="Pangilinan J."/>
            <person name="Riley R."/>
            <person name="Labutti K."/>
            <person name="Andreopoulos B."/>
            <person name="Lipzen A."/>
            <person name="Chen C."/>
            <person name="Yanf M."/>
            <person name="Daum C."/>
            <person name="Ng V."/>
            <person name="Clum A."/>
            <person name="Steindorff A."/>
            <person name="Ohm R."/>
            <person name="Martin F."/>
            <person name="Silar P."/>
            <person name="Natvig D."/>
            <person name="Lalanne C."/>
            <person name="Gautier V."/>
            <person name="Ament-Velasquez S.L."/>
            <person name="Kruys A."/>
            <person name="Hutchinson M.I."/>
            <person name="Powell A.J."/>
            <person name="Barry K."/>
            <person name="Miller A.N."/>
            <person name="Grigoriev I.V."/>
            <person name="Debuchy R."/>
            <person name="Gladieux P."/>
            <person name="Thoren M.H."/>
            <person name="Johannesson H."/>
        </authorList>
    </citation>
    <scope>NUCLEOTIDE SEQUENCE</scope>
    <source>
        <strain evidence="1">CBS 118394</strain>
    </source>
</reference>
<dbReference type="AlphaFoldDB" id="A0AAE0MBM3"/>
<dbReference type="SUPFAM" id="SSF48403">
    <property type="entry name" value="Ankyrin repeat"/>
    <property type="match status" value="1"/>
</dbReference>
<dbReference type="Gene3D" id="1.25.40.20">
    <property type="entry name" value="Ankyrin repeat-containing domain"/>
    <property type="match status" value="1"/>
</dbReference>
<protein>
    <recommendedName>
        <fullName evidence="3">Ankyrin repeat protein</fullName>
    </recommendedName>
</protein>
<evidence type="ECO:0008006" key="3">
    <source>
        <dbReference type="Google" id="ProtNLM"/>
    </source>
</evidence>
<proteinExistence type="predicted"/>
<gene>
    <name evidence="1" type="ORF">B0H66DRAFT_110264</name>
</gene>
<dbReference type="Proteomes" id="UP001283341">
    <property type="component" value="Unassembled WGS sequence"/>
</dbReference>
<dbReference type="EMBL" id="JAUEDM010000002">
    <property type="protein sequence ID" value="KAK3325099.1"/>
    <property type="molecule type" value="Genomic_DNA"/>
</dbReference>
<accession>A0AAE0MBM3</accession>
<evidence type="ECO:0000313" key="2">
    <source>
        <dbReference type="Proteomes" id="UP001283341"/>
    </source>
</evidence>
<name>A0AAE0MBM3_9PEZI</name>
<sequence length="312" mass="34391">MDYQTSHQSGELLSFTRFRTLITVFQRKFDVSVTDVLRYSAELDHVPTGAENEVLVLLDLSSPMFLQGPGVLNVALLLNGNGILCEEPCLVTAGLFRHDRQEEDGKEVYFRAVTSTFELQSAARGTVSFLLMDIIQTRSVLCSWQFFSAPPVKKGKSSSTCWRLRAASSTFGNSTSPFASKCCRERQRDYCAGVVGSTTQAEDGETEYLDAQDCEGVTVILRAAKRGMLANNTAVLSMLVQEGVRNHGPHSNWSNELLHLASANGWYALVKVLLIEKCVVVDTQMLDVRTNDLVTPLFVAARNGDPLVVDLL</sequence>
<reference evidence="1" key="1">
    <citation type="journal article" date="2023" name="Mol. Phylogenet. Evol.">
        <title>Genome-scale phylogeny and comparative genomics of the fungal order Sordariales.</title>
        <authorList>
            <person name="Hensen N."/>
            <person name="Bonometti L."/>
            <person name="Westerberg I."/>
            <person name="Brannstrom I.O."/>
            <person name="Guillou S."/>
            <person name="Cros-Aarteil S."/>
            <person name="Calhoun S."/>
            <person name="Haridas S."/>
            <person name="Kuo A."/>
            <person name="Mondo S."/>
            <person name="Pangilinan J."/>
            <person name="Riley R."/>
            <person name="LaButti K."/>
            <person name="Andreopoulos B."/>
            <person name="Lipzen A."/>
            <person name="Chen C."/>
            <person name="Yan M."/>
            <person name="Daum C."/>
            <person name="Ng V."/>
            <person name="Clum A."/>
            <person name="Steindorff A."/>
            <person name="Ohm R.A."/>
            <person name="Martin F."/>
            <person name="Silar P."/>
            <person name="Natvig D.O."/>
            <person name="Lalanne C."/>
            <person name="Gautier V."/>
            <person name="Ament-Velasquez S.L."/>
            <person name="Kruys A."/>
            <person name="Hutchinson M.I."/>
            <person name="Powell A.J."/>
            <person name="Barry K."/>
            <person name="Miller A.N."/>
            <person name="Grigoriev I.V."/>
            <person name="Debuchy R."/>
            <person name="Gladieux P."/>
            <person name="Hiltunen Thoren M."/>
            <person name="Johannesson H."/>
        </authorList>
    </citation>
    <scope>NUCLEOTIDE SEQUENCE</scope>
    <source>
        <strain evidence="1">CBS 118394</strain>
    </source>
</reference>
<comment type="caution">
    <text evidence="1">The sequence shown here is derived from an EMBL/GenBank/DDBJ whole genome shotgun (WGS) entry which is preliminary data.</text>
</comment>